<dbReference type="EMBL" id="KB321045">
    <property type="protein sequence ID" value="ELW48445.1"/>
    <property type="molecule type" value="Genomic_DNA"/>
</dbReference>
<keyword evidence="2" id="KW-0547">Nucleotide-binding</keyword>
<dbReference type="InParanoid" id="L9JCV8"/>
<reference evidence="5" key="1">
    <citation type="submission" date="2012-07" db="EMBL/GenBank/DDBJ databases">
        <title>Genome of the Chinese tree shrew, a rising model animal genetically related to primates.</title>
        <authorList>
            <person name="Zhang G."/>
            <person name="Fan Y."/>
            <person name="Yao Y."/>
            <person name="Huang Z."/>
        </authorList>
    </citation>
    <scope>NUCLEOTIDE SEQUENCE [LARGE SCALE GENOMIC DNA]</scope>
</reference>
<dbReference type="PANTHER" id="PTHR19375">
    <property type="entry name" value="HEAT SHOCK PROTEIN 70KDA"/>
    <property type="match status" value="1"/>
</dbReference>
<protein>
    <submittedName>
        <fullName evidence="4">Heat shock cognate 71 kDa protein</fullName>
    </submittedName>
</protein>
<dbReference type="InterPro" id="IPR013126">
    <property type="entry name" value="Hsp_70_fam"/>
</dbReference>
<dbReference type="SUPFAM" id="SSF100920">
    <property type="entry name" value="Heat shock protein 70kD (HSP70), peptide-binding domain"/>
    <property type="match status" value="1"/>
</dbReference>
<dbReference type="AlphaFoldDB" id="L9JCV8"/>
<accession>L9JCV8</accession>
<organism evidence="4 5">
    <name type="scientific">Tupaia chinensis</name>
    <name type="common">Chinese tree shrew</name>
    <name type="synonym">Tupaia belangeri chinensis</name>
    <dbReference type="NCBI Taxonomy" id="246437"/>
    <lineage>
        <taxon>Eukaryota</taxon>
        <taxon>Metazoa</taxon>
        <taxon>Chordata</taxon>
        <taxon>Craniata</taxon>
        <taxon>Vertebrata</taxon>
        <taxon>Euteleostomi</taxon>
        <taxon>Mammalia</taxon>
        <taxon>Eutheria</taxon>
        <taxon>Euarchontoglires</taxon>
        <taxon>Scandentia</taxon>
        <taxon>Tupaiidae</taxon>
        <taxon>Tupaia</taxon>
    </lineage>
</organism>
<keyword evidence="4" id="KW-0346">Stress response</keyword>
<dbReference type="GO" id="GO:0005524">
    <property type="term" value="F:ATP binding"/>
    <property type="evidence" value="ECO:0007669"/>
    <property type="project" value="UniProtKB-KW"/>
</dbReference>
<dbReference type="Gene3D" id="2.60.34.10">
    <property type="entry name" value="Substrate Binding Domain Of DNAk, Chain A, domain 1"/>
    <property type="match status" value="1"/>
</dbReference>
<dbReference type="STRING" id="246437.L9JCV8"/>
<dbReference type="InterPro" id="IPR029048">
    <property type="entry name" value="HSP70_C_sf"/>
</dbReference>
<dbReference type="Gene3D" id="3.30.420.40">
    <property type="match status" value="1"/>
</dbReference>
<comment type="similarity">
    <text evidence="1">Belongs to the heat shock protein 70 family.</text>
</comment>
<dbReference type="GO" id="GO:0140662">
    <property type="term" value="F:ATP-dependent protein folding chaperone"/>
    <property type="evidence" value="ECO:0007669"/>
    <property type="project" value="InterPro"/>
</dbReference>
<dbReference type="SUPFAM" id="SSF100934">
    <property type="entry name" value="Heat shock protein 70kD (HSP70), C-terminal subdomain"/>
    <property type="match status" value="1"/>
</dbReference>
<evidence type="ECO:0000256" key="1">
    <source>
        <dbReference type="ARBA" id="ARBA00007381"/>
    </source>
</evidence>
<reference evidence="5" key="2">
    <citation type="journal article" date="2013" name="Nat. Commun.">
        <title>Genome of the Chinese tree shrew.</title>
        <authorList>
            <person name="Fan Y."/>
            <person name="Huang Z.Y."/>
            <person name="Cao C.C."/>
            <person name="Chen C.S."/>
            <person name="Chen Y.X."/>
            <person name="Fan D.D."/>
            <person name="He J."/>
            <person name="Hou H.L."/>
            <person name="Hu L."/>
            <person name="Hu X.T."/>
            <person name="Jiang X.T."/>
            <person name="Lai R."/>
            <person name="Lang Y.S."/>
            <person name="Liang B."/>
            <person name="Liao S.G."/>
            <person name="Mu D."/>
            <person name="Ma Y.Y."/>
            <person name="Niu Y.Y."/>
            <person name="Sun X.Q."/>
            <person name="Xia J.Q."/>
            <person name="Xiao J."/>
            <person name="Xiong Z.Q."/>
            <person name="Xu L."/>
            <person name="Yang L."/>
            <person name="Zhang Y."/>
            <person name="Zhao W."/>
            <person name="Zhao X.D."/>
            <person name="Zheng Y.T."/>
            <person name="Zhou J.M."/>
            <person name="Zhu Y.B."/>
            <person name="Zhang G.J."/>
            <person name="Wang J."/>
            <person name="Yao Y.G."/>
        </authorList>
    </citation>
    <scope>NUCLEOTIDE SEQUENCE [LARGE SCALE GENOMIC DNA]</scope>
</reference>
<evidence type="ECO:0000256" key="3">
    <source>
        <dbReference type="ARBA" id="ARBA00022840"/>
    </source>
</evidence>
<sequence length="207" mass="23518">MNPTNTIFDTKHLIGCRLDDAVVQSDMKHWPFMVVHDAVRPKGQVEFKGETRSFYSEEVSFTVLTKMKEVTEAYLGKTVTYAVVTVPTYFNDSPCQATDDAGDKSDNIQDLLILDVTPLSFGIETAGGVMTTLIKYNTTIPTKQTKTLTVYSNNQPGMLIQVYEGKINDEDQQKILDKCNDIINWLLKNQIAEKEEFEYQQKDLEKL</sequence>
<dbReference type="Proteomes" id="UP000011518">
    <property type="component" value="Unassembled WGS sequence"/>
</dbReference>
<evidence type="ECO:0000313" key="4">
    <source>
        <dbReference type="EMBL" id="ELW48445.1"/>
    </source>
</evidence>
<evidence type="ECO:0000256" key="2">
    <source>
        <dbReference type="ARBA" id="ARBA00022741"/>
    </source>
</evidence>
<proteinExistence type="inferred from homology"/>
<dbReference type="SUPFAM" id="SSF53067">
    <property type="entry name" value="Actin-like ATPase domain"/>
    <property type="match status" value="1"/>
</dbReference>
<keyword evidence="3" id="KW-0067">ATP-binding</keyword>
<dbReference type="InterPro" id="IPR043129">
    <property type="entry name" value="ATPase_NBD"/>
</dbReference>
<dbReference type="Pfam" id="PF00012">
    <property type="entry name" value="HSP70"/>
    <property type="match status" value="2"/>
</dbReference>
<evidence type="ECO:0000313" key="5">
    <source>
        <dbReference type="Proteomes" id="UP000011518"/>
    </source>
</evidence>
<keyword evidence="5" id="KW-1185">Reference proteome</keyword>
<dbReference type="FunFam" id="3.30.30.30:FF:000001">
    <property type="entry name" value="heat shock 70 kDa protein-like"/>
    <property type="match status" value="1"/>
</dbReference>
<gene>
    <name evidence="4" type="ORF">TREES_T100016283</name>
</gene>
<dbReference type="InterPro" id="IPR029047">
    <property type="entry name" value="HSP70_peptide-bd_sf"/>
</dbReference>
<name>L9JCV8_TUPCH</name>